<comment type="similarity">
    <text evidence="2 7">Belongs to the heat shock protein 70 family.</text>
</comment>
<keyword evidence="5 7" id="KW-0067">ATP-binding</keyword>
<comment type="subcellular location">
    <subcellularLocation>
        <location evidence="1">Cytoplasm</location>
        <location evidence="1">Cytosol</location>
    </subcellularLocation>
</comment>
<dbReference type="Gene3D" id="3.30.420.40">
    <property type="match status" value="2"/>
</dbReference>
<organism evidence="8 9">
    <name type="scientific">Clupea harengus</name>
    <name type="common">Atlantic herring</name>
    <dbReference type="NCBI Taxonomy" id="7950"/>
    <lineage>
        <taxon>Eukaryota</taxon>
        <taxon>Metazoa</taxon>
        <taxon>Chordata</taxon>
        <taxon>Craniata</taxon>
        <taxon>Vertebrata</taxon>
        <taxon>Euteleostomi</taxon>
        <taxon>Actinopterygii</taxon>
        <taxon>Neopterygii</taxon>
        <taxon>Teleostei</taxon>
        <taxon>Clupei</taxon>
        <taxon>Clupeiformes</taxon>
        <taxon>Clupeoidei</taxon>
        <taxon>Clupeidae</taxon>
        <taxon>Clupea</taxon>
    </lineage>
</organism>
<dbReference type="CDD" id="cd10238">
    <property type="entry name" value="ASKHA_NBD_HSP70_HSPA14"/>
    <property type="match status" value="1"/>
</dbReference>
<evidence type="ECO:0000256" key="1">
    <source>
        <dbReference type="ARBA" id="ARBA00004514"/>
    </source>
</evidence>
<dbReference type="InterPro" id="IPR013126">
    <property type="entry name" value="Hsp_70_fam"/>
</dbReference>
<dbReference type="Gene3D" id="2.60.34.10">
    <property type="entry name" value="Substrate Binding Domain Of DNAk, Chain A, domain 1"/>
    <property type="match status" value="1"/>
</dbReference>
<evidence type="ECO:0000256" key="4">
    <source>
        <dbReference type="ARBA" id="ARBA00022741"/>
    </source>
</evidence>
<dbReference type="AlphaFoldDB" id="A0A6P3VS97"/>
<keyword evidence="3" id="KW-0963">Cytoplasm</keyword>
<evidence type="ECO:0000256" key="6">
    <source>
        <dbReference type="ARBA" id="ARBA00023186"/>
    </source>
</evidence>
<dbReference type="InterPro" id="IPR042049">
    <property type="entry name" value="HSPA14_NBD"/>
</dbReference>
<evidence type="ECO:0000256" key="5">
    <source>
        <dbReference type="ARBA" id="ARBA00022840"/>
    </source>
</evidence>
<dbReference type="GO" id="GO:0005524">
    <property type="term" value="F:ATP binding"/>
    <property type="evidence" value="ECO:0007669"/>
    <property type="project" value="UniProtKB-KW"/>
</dbReference>
<gene>
    <name evidence="9" type="primary">hspa14</name>
</gene>
<evidence type="ECO:0000313" key="9">
    <source>
        <dbReference type="RefSeq" id="XP_012679974.2"/>
    </source>
</evidence>
<evidence type="ECO:0000256" key="3">
    <source>
        <dbReference type="ARBA" id="ARBA00022490"/>
    </source>
</evidence>
<keyword evidence="6" id="KW-0143">Chaperone</keyword>
<dbReference type="SUPFAM" id="SSF53067">
    <property type="entry name" value="Actin-like ATPase domain"/>
    <property type="match status" value="2"/>
</dbReference>
<dbReference type="GO" id="GO:0005829">
    <property type="term" value="C:cytosol"/>
    <property type="evidence" value="ECO:0007669"/>
    <property type="project" value="UniProtKB-SubCell"/>
</dbReference>
<dbReference type="FunFam" id="3.30.30.30:FF:000008">
    <property type="entry name" value="heat shock 70 kDa protein 14"/>
    <property type="match status" value="1"/>
</dbReference>
<dbReference type="SUPFAM" id="SSF100920">
    <property type="entry name" value="Heat shock protein 70kD (HSP70), peptide-binding domain"/>
    <property type="match status" value="1"/>
</dbReference>
<dbReference type="CTD" id="51182"/>
<dbReference type="FunFam" id="3.90.640.10:FF:000010">
    <property type="entry name" value="heat shock 70 kDa protein 14"/>
    <property type="match status" value="1"/>
</dbReference>
<dbReference type="InterPro" id="IPR029047">
    <property type="entry name" value="HSP70_peptide-bd_sf"/>
</dbReference>
<dbReference type="Pfam" id="PF00012">
    <property type="entry name" value="HSP70"/>
    <property type="match status" value="1"/>
</dbReference>
<dbReference type="PRINTS" id="PR00301">
    <property type="entry name" value="HEATSHOCK70"/>
</dbReference>
<proteinExistence type="inferred from homology"/>
<dbReference type="Proteomes" id="UP000515152">
    <property type="component" value="Chromosome 16"/>
</dbReference>
<keyword evidence="8" id="KW-1185">Reference proteome</keyword>
<dbReference type="PANTHER" id="PTHR19375">
    <property type="entry name" value="HEAT SHOCK PROTEIN 70KDA"/>
    <property type="match status" value="1"/>
</dbReference>
<dbReference type="InterPro" id="IPR043129">
    <property type="entry name" value="ATPase_NBD"/>
</dbReference>
<evidence type="ECO:0000256" key="7">
    <source>
        <dbReference type="RuleBase" id="RU003322"/>
    </source>
</evidence>
<keyword evidence="9" id="KW-0346">Stress response</keyword>
<reference evidence="9" key="1">
    <citation type="submission" date="2025-08" db="UniProtKB">
        <authorList>
            <consortium name="RefSeq"/>
        </authorList>
    </citation>
    <scope>IDENTIFICATION</scope>
</reference>
<evidence type="ECO:0000313" key="8">
    <source>
        <dbReference type="Proteomes" id="UP000515152"/>
    </source>
</evidence>
<dbReference type="RefSeq" id="XP_012679974.2">
    <property type="nucleotide sequence ID" value="XM_012824520.2"/>
</dbReference>
<dbReference type="GeneID" id="105897576"/>
<keyword evidence="4 7" id="KW-0547">Nucleotide-binding</keyword>
<dbReference type="FunFam" id="3.30.420.40:FF:000433">
    <property type="entry name" value="Heat shock protein family A (Hsp70) member 14"/>
    <property type="match status" value="1"/>
</dbReference>
<dbReference type="KEGG" id="char:105897576"/>
<accession>A0A6P3VS97</accession>
<dbReference type="FunFam" id="2.60.34.10:FF:000013">
    <property type="entry name" value="Heat shock 70 kDa protein 14"/>
    <property type="match status" value="1"/>
</dbReference>
<protein>
    <submittedName>
        <fullName evidence="9">Heat shock 70 kDa protein 14</fullName>
    </submittedName>
</protein>
<dbReference type="Gene3D" id="3.30.30.30">
    <property type="match status" value="1"/>
</dbReference>
<dbReference type="OrthoDB" id="29851at2759"/>
<dbReference type="Gene3D" id="3.90.640.10">
    <property type="entry name" value="Actin, Chain A, domain 4"/>
    <property type="match status" value="1"/>
</dbReference>
<dbReference type="FunFam" id="3.30.420.40:FF:000171">
    <property type="entry name" value="Heat shock 70 kDa protein 4"/>
    <property type="match status" value="1"/>
</dbReference>
<sequence length="505" mass="54018">MAAIGVHFGYTCACVAIFKDGRADVVANDAGDRVTPAVVAYRATEQIVGIAAKQGRIRNANNTVVKVKQILGRSFDDPEAEAHKAESKCPVVNKGDLPKYEIDTGETTKYVSPDEVAKLVFHKMKETAQSALGSDVADAVITVPFEFGENQKNALRKAAEDAGFKVLRLIHEPTAAVLAYGIGQDSPSGKSHVLVYKLGGTSLSVTALEVNSGMYRVLATNTDHSTGGESFTHALAQHLAAEFKKSFKQDVTGNARAMMKLMNSADGAKHILSTLSSANCFVDSLHDGMDFECNVSRARFELICSSLFNKSIKPIKSLLEQVSLSTSDVNKVVLCGGSAKIPRLQQMIKELFPEVELLSSIAPDEVIPVGAALQAGILVGKDSLPMGEDSITIDCCDKDILVKEVDESGEELLNVLIPSGTPLPARRQHTLQGPGNLTSVCLDLYQAQQRLALIVLRDLEPKEENHDIDTVITMKRDGSLHVTCTELLSGRSESVTIAAAAAAAS</sequence>
<dbReference type="GO" id="GO:0140662">
    <property type="term" value="F:ATP-dependent protein folding chaperone"/>
    <property type="evidence" value="ECO:0007669"/>
    <property type="project" value="InterPro"/>
</dbReference>
<name>A0A6P3VS97_CLUHA</name>
<evidence type="ECO:0000256" key="2">
    <source>
        <dbReference type="ARBA" id="ARBA00007381"/>
    </source>
</evidence>